<dbReference type="Proteomes" id="UP000315215">
    <property type="component" value="Chromosome"/>
</dbReference>
<reference evidence="1 2" key="1">
    <citation type="submission" date="2019-07" db="EMBL/GenBank/DDBJ databases">
        <authorList>
            <person name="Li J."/>
        </authorList>
    </citation>
    <scope>NUCLEOTIDE SEQUENCE [LARGE SCALE GENOMIC DNA]</scope>
    <source>
        <strain evidence="1 2">TKL69</strain>
    </source>
</reference>
<protein>
    <submittedName>
        <fullName evidence="1">Uncharacterized protein</fullName>
    </submittedName>
</protein>
<dbReference type="RefSeq" id="WP_143892464.1">
    <property type="nucleotide sequence ID" value="NZ_CP041666.1"/>
</dbReference>
<dbReference type="EMBL" id="CP041666">
    <property type="protein sequence ID" value="QDP39660.1"/>
    <property type="molecule type" value="Genomic_DNA"/>
</dbReference>
<proteinExistence type="predicted"/>
<sequence>MYKVVLSLSLLFLIICSGCTDDQINVDELIANVIEAQENRTSYHAEVSTITKYDGIEETVKHEEWLEHPDNSRVEYEDGYLIVSNKEHTYMALR</sequence>
<dbReference type="KEGG" id="aqt:FN924_05395"/>
<accession>A0A516KE47</accession>
<dbReference type="AlphaFoldDB" id="A0A516KE47"/>
<keyword evidence="2" id="KW-1185">Reference proteome</keyword>
<evidence type="ECO:0000313" key="2">
    <source>
        <dbReference type="Proteomes" id="UP000315215"/>
    </source>
</evidence>
<gene>
    <name evidence="1" type="ORF">FN924_05395</name>
</gene>
<organism evidence="1 2">
    <name type="scientific">Radiobacillus deserti</name>
    <dbReference type="NCBI Taxonomy" id="2594883"/>
    <lineage>
        <taxon>Bacteria</taxon>
        <taxon>Bacillati</taxon>
        <taxon>Bacillota</taxon>
        <taxon>Bacilli</taxon>
        <taxon>Bacillales</taxon>
        <taxon>Bacillaceae</taxon>
        <taxon>Radiobacillus</taxon>
    </lineage>
</organism>
<name>A0A516KE47_9BACI</name>
<evidence type="ECO:0000313" key="1">
    <source>
        <dbReference type="EMBL" id="QDP39660.1"/>
    </source>
</evidence>